<dbReference type="Gene3D" id="3.30.200.20">
    <property type="entry name" value="Phosphorylase Kinase, domain 1"/>
    <property type="match status" value="1"/>
</dbReference>
<keyword evidence="2" id="KW-0812">Transmembrane</keyword>
<dbReference type="InterPro" id="IPR011009">
    <property type="entry name" value="Kinase-like_dom_sf"/>
</dbReference>
<name>A0A1Y2T1T7_9BIFI</name>
<sequence length="671" mass="73922">MNFALGDVLLNRFRLVDILRDEPGFSVWTARDNTLQRSCQIFIVANSTVISRVNAAASYLALSRDPHFVDVLHLHRDGEVCVIVTDADPGLTLREYLSDVAADPQMYPLSLESIRSILGETVEICQDLDNHFQVHYCLDDLNIRLTNERVVLANFPVSAALLPPTAPRLKATNHDVESVMVYQIAAVAFELLTRTPYKSVLASRARQMLHDAHAPEDLTLICTRALGLPDVQGRTPIPLVTLLEMSILMEEYKPLRELTAHPQKHLNVAGRRFSAPSISQAVLKRVDSQFITPIPGSLRDSDQEKSSDRNPAWSASELIFGGRRAVDMAKPDTSTDLFHALGELDAAKLERVYDPYDFNDFDPRTQTMDTLRPAAPVQSAESSEKKSAQKPASYEPITQTIPPVFVPQKKQDTQPESGPQSEQQKPKPKAQPKSQSKPAQSTKKPKRRSLSDRISAMLQSRVASITAVVVILVALVAGAVYSLGIGRLGDNSTTNDPWSQLADETVRFPGQENNKGANPQPAQGQSKSQSQNATTSDDTAKLNEKKASAVPQPAVTQNTTPIEPTGYTFLNRPAGIRSWGYSFAFDQPHTFWRVDIANETGGGQVHIFADPTTDDPRSGKDVAQFTFANDGQTTSVTLNEPVQAQRLVVWIDGTDASTLPQTIKMTKYAFY</sequence>
<dbReference type="OrthoDB" id="3232399at2"/>
<evidence type="ECO:0000313" key="4">
    <source>
        <dbReference type="Proteomes" id="UP000243540"/>
    </source>
</evidence>
<evidence type="ECO:0000256" key="2">
    <source>
        <dbReference type="SAM" id="Phobius"/>
    </source>
</evidence>
<dbReference type="EMBL" id="NEKC01000008">
    <property type="protein sequence ID" value="OTA29145.1"/>
    <property type="molecule type" value="Genomic_DNA"/>
</dbReference>
<reference evidence="3 4" key="1">
    <citation type="submission" date="2017-04" db="EMBL/GenBank/DDBJ databases">
        <title>Draft genome sequences of Alloscardovia macacae UMA81211 and UMA81212 isolated from the feces of a rhesus macaque (Macaca mulatta).</title>
        <authorList>
            <person name="Albert K."/>
            <person name="Sela D.A."/>
        </authorList>
    </citation>
    <scope>NUCLEOTIDE SEQUENCE [LARGE SCALE GENOMIC DNA]</scope>
    <source>
        <strain evidence="3 4">UMA81212</strain>
    </source>
</reference>
<feature type="compositionally biased region" description="Basic and acidic residues" evidence="1">
    <location>
        <begin position="538"/>
        <end position="547"/>
    </location>
</feature>
<protein>
    <recommendedName>
        <fullName evidence="5">Protein kinase domain-containing protein</fullName>
    </recommendedName>
</protein>
<dbReference type="Gene3D" id="1.10.510.10">
    <property type="entry name" value="Transferase(Phosphotransferase) domain 1"/>
    <property type="match status" value="1"/>
</dbReference>
<keyword evidence="2" id="KW-0472">Membrane</keyword>
<keyword evidence="2" id="KW-1133">Transmembrane helix</keyword>
<dbReference type="Proteomes" id="UP000243540">
    <property type="component" value="Unassembled WGS sequence"/>
</dbReference>
<feature type="compositionally biased region" description="Low complexity" evidence="1">
    <location>
        <begin position="431"/>
        <end position="442"/>
    </location>
</feature>
<feature type="transmembrane region" description="Helical" evidence="2">
    <location>
        <begin position="462"/>
        <end position="483"/>
    </location>
</feature>
<dbReference type="SUPFAM" id="SSF56112">
    <property type="entry name" value="Protein kinase-like (PK-like)"/>
    <property type="match status" value="1"/>
</dbReference>
<dbReference type="STRING" id="1160091.B9T39_04505"/>
<organism evidence="3 4">
    <name type="scientific">Alloscardovia macacae</name>
    <dbReference type="NCBI Taxonomy" id="1160091"/>
    <lineage>
        <taxon>Bacteria</taxon>
        <taxon>Bacillati</taxon>
        <taxon>Actinomycetota</taxon>
        <taxon>Actinomycetes</taxon>
        <taxon>Bifidobacteriales</taxon>
        <taxon>Bifidobacteriaceae</taxon>
        <taxon>Alloscardovia</taxon>
    </lineage>
</organism>
<feature type="compositionally biased region" description="Basic and acidic residues" evidence="1">
    <location>
        <begin position="299"/>
        <end position="308"/>
    </location>
</feature>
<dbReference type="AlphaFoldDB" id="A0A1Y2T1T7"/>
<accession>A0A1Y2T1T7</accession>
<proteinExistence type="predicted"/>
<gene>
    <name evidence="3" type="ORF">B9T39_04505</name>
</gene>
<dbReference type="RefSeq" id="WP_086106626.1">
    <property type="nucleotide sequence ID" value="NZ_NEKB01000006.1"/>
</dbReference>
<feature type="region of interest" description="Disordered" evidence="1">
    <location>
        <begin position="373"/>
        <end position="451"/>
    </location>
</feature>
<evidence type="ECO:0000256" key="1">
    <source>
        <dbReference type="SAM" id="MobiDB-lite"/>
    </source>
</evidence>
<evidence type="ECO:0008006" key="5">
    <source>
        <dbReference type="Google" id="ProtNLM"/>
    </source>
</evidence>
<evidence type="ECO:0000313" key="3">
    <source>
        <dbReference type="EMBL" id="OTA29145.1"/>
    </source>
</evidence>
<feature type="compositionally biased region" description="Polar residues" evidence="1">
    <location>
        <begin position="511"/>
        <end position="537"/>
    </location>
</feature>
<feature type="region of interest" description="Disordered" evidence="1">
    <location>
        <begin position="509"/>
        <end position="561"/>
    </location>
</feature>
<comment type="caution">
    <text evidence="3">The sequence shown here is derived from an EMBL/GenBank/DDBJ whole genome shotgun (WGS) entry which is preliminary data.</text>
</comment>
<feature type="region of interest" description="Disordered" evidence="1">
    <location>
        <begin position="293"/>
        <end position="313"/>
    </location>
</feature>